<dbReference type="AlphaFoldDB" id="A0A024THN4"/>
<name>A0A024THN4_9STRA</name>
<dbReference type="PANTHER" id="PTHR28637">
    <property type="entry name" value="DNA REPLICATION FACTOR CDT1"/>
    <property type="match status" value="1"/>
</dbReference>
<dbReference type="EMBL" id="KI913991">
    <property type="protein sequence ID" value="ETV93489.1"/>
    <property type="molecule type" value="Genomic_DNA"/>
</dbReference>
<feature type="domain" description="CDT1 Geminin-binding" evidence="1">
    <location>
        <begin position="59"/>
        <end position="123"/>
    </location>
</feature>
<dbReference type="Gene3D" id="1.10.10.1420">
    <property type="entry name" value="DNA replication factor Cdt1, C-terminal WH domain"/>
    <property type="match status" value="1"/>
</dbReference>
<dbReference type="GO" id="GO:0030174">
    <property type="term" value="P:regulation of DNA-templated DNA replication initiation"/>
    <property type="evidence" value="ECO:0007669"/>
    <property type="project" value="InterPro"/>
</dbReference>
<protein>
    <recommendedName>
        <fullName evidence="1">CDT1 Geminin-binding domain-containing protein</fullName>
    </recommendedName>
</protein>
<dbReference type="STRING" id="157072.A0A024THN4"/>
<dbReference type="SUPFAM" id="SSF46785">
    <property type="entry name" value="Winged helix' DNA-binding domain"/>
    <property type="match status" value="1"/>
</dbReference>
<dbReference type="InterPro" id="IPR036390">
    <property type="entry name" value="WH_DNA-bd_sf"/>
</dbReference>
<dbReference type="eggNOG" id="ENOG502RXKI">
    <property type="taxonomic scope" value="Eukaryota"/>
</dbReference>
<gene>
    <name evidence="2" type="ORF">H310_12533</name>
</gene>
<evidence type="ECO:0000313" key="2">
    <source>
        <dbReference type="EMBL" id="ETV93489.1"/>
    </source>
</evidence>
<dbReference type="Pfam" id="PF08839">
    <property type="entry name" value="CDT1"/>
    <property type="match status" value="1"/>
</dbReference>
<sequence>MMLSKRSAAKAAAAKRALEEAAAEETVQHEQKKAKVVCAASFTAHGMSEHMTPSGVHVAHLFSSLEFSLTTMALYHRTASFSLIKAAVESSCKCSFTESDLARIVAVFPAAYDLSFTKPANNVTRPEWVIQPTSTSYNARMNEFCANLNKLLADHLARTPNASKEVSLDLDIPEAALPSLEEAVGPTPMAQLREQEHRHAATLTPLEQATYLAKPVPKELQGLPAWLVDKVRTAEWRKKALTTKVASGDRLLATLPTLCDQIQAFASFTGKSAFDQETLVKELNKAPMPEKIKDQIALVAEKVPFWLTVVPHGKAYVVRLNSKQNYRVVRQVLTNLTV</sequence>
<proteinExistence type="predicted"/>
<dbReference type="InterPro" id="IPR014939">
    <property type="entry name" value="CDT1_Gemini-bd-like"/>
</dbReference>
<dbReference type="RefSeq" id="XP_008877831.1">
    <property type="nucleotide sequence ID" value="XM_008879609.1"/>
</dbReference>
<dbReference type="GO" id="GO:0000278">
    <property type="term" value="P:mitotic cell cycle"/>
    <property type="evidence" value="ECO:0007669"/>
    <property type="project" value="TreeGrafter"/>
</dbReference>
<dbReference type="PANTHER" id="PTHR28637:SF1">
    <property type="entry name" value="DNA REPLICATION FACTOR CDT1"/>
    <property type="match status" value="1"/>
</dbReference>
<dbReference type="GeneID" id="20089583"/>
<dbReference type="GO" id="GO:0005634">
    <property type="term" value="C:nucleus"/>
    <property type="evidence" value="ECO:0007669"/>
    <property type="project" value="TreeGrafter"/>
</dbReference>
<dbReference type="OrthoDB" id="341730at2759"/>
<accession>A0A024THN4</accession>
<evidence type="ECO:0000259" key="1">
    <source>
        <dbReference type="Pfam" id="PF08839"/>
    </source>
</evidence>
<dbReference type="InterPro" id="IPR038090">
    <property type="entry name" value="Cdt1_C_WH_dom_sf"/>
</dbReference>
<dbReference type="InterPro" id="IPR045173">
    <property type="entry name" value="Cdt1"/>
</dbReference>
<dbReference type="VEuPathDB" id="FungiDB:H310_12533"/>
<dbReference type="GO" id="GO:0000076">
    <property type="term" value="P:DNA replication checkpoint signaling"/>
    <property type="evidence" value="ECO:0007669"/>
    <property type="project" value="TreeGrafter"/>
</dbReference>
<reference evidence="2" key="1">
    <citation type="submission" date="2013-12" db="EMBL/GenBank/DDBJ databases">
        <title>The Genome Sequence of Aphanomyces invadans NJM9701.</title>
        <authorList>
            <consortium name="The Broad Institute Genomics Platform"/>
            <person name="Russ C."/>
            <person name="Tyler B."/>
            <person name="van West P."/>
            <person name="Dieguez-Uribeondo J."/>
            <person name="Young S.K."/>
            <person name="Zeng Q."/>
            <person name="Gargeya S."/>
            <person name="Fitzgerald M."/>
            <person name="Abouelleil A."/>
            <person name="Alvarado L."/>
            <person name="Chapman S.B."/>
            <person name="Gainer-Dewar J."/>
            <person name="Goldberg J."/>
            <person name="Griggs A."/>
            <person name="Gujja S."/>
            <person name="Hansen M."/>
            <person name="Howarth C."/>
            <person name="Imamovic A."/>
            <person name="Ireland A."/>
            <person name="Larimer J."/>
            <person name="McCowan C."/>
            <person name="Murphy C."/>
            <person name="Pearson M."/>
            <person name="Poon T.W."/>
            <person name="Priest M."/>
            <person name="Roberts A."/>
            <person name="Saif S."/>
            <person name="Shea T."/>
            <person name="Sykes S."/>
            <person name="Wortman J."/>
            <person name="Nusbaum C."/>
            <person name="Birren B."/>
        </authorList>
    </citation>
    <scope>NUCLEOTIDE SEQUENCE [LARGE SCALE GENOMIC DNA]</scope>
    <source>
        <strain evidence="2">NJM9701</strain>
    </source>
</reference>
<organism evidence="2">
    <name type="scientific">Aphanomyces invadans</name>
    <dbReference type="NCBI Taxonomy" id="157072"/>
    <lineage>
        <taxon>Eukaryota</taxon>
        <taxon>Sar</taxon>
        <taxon>Stramenopiles</taxon>
        <taxon>Oomycota</taxon>
        <taxon>Saprolegniomycetes</taxon>
        <taxon>Saprolegniales</taxon>
        <taxon>Verrucalvaceae</taxon>
        <taxon>Aphanomyces</taxon>
    </lineage>
</organism>
<dbReference type="GO" id="GO:0003677">
    <property type="term" value="F:DNA binding"/>
    <property type="evidence" value="ECO:0007669"/>
    <property type="project" value="InterPro"/>
</dbReference>
<dbReference type="GO" id="GO:0071163">
    <property type="term" value="P:DNA replication preinitiation complex assembly"/>
    <property type="evidence" value="ECO:0007669"/>
    <property type="project" value="InterPro"/>
</dbReference>
<dbReference type="GO" id="GO:0070182">
    <property type="term" value="F:DNA polymerase binding"/>
    <property type="evidence" value="ECO:0007669"/>
    <property type="project" value="TreeGrafter"/>
</dbReference>